<dbReference type="RefSeq" id="WP_339553509.1">
    <property type="nucleotide sequence ID" value="NZ_CP159258.1"/>
</dbReference>
<organism evidence="2">
    <name type="scientific">Pseudomonas sp. MYb327</name>
    <dbReference type="NCBI Taxonomy" id="2745230"/>
    <lineage>
        <taxon>Bacteria</taxon>
        <taxon>Pseudomonadati</taxon>
        <taxon>Pseudomonadota</taxon>
        <taxon>Gammaproteobacteria</taxon>
        <taxon>Pseudomonadales</taxon>
        <taxon>Pseudomonadaceae</taxon>
        <taxon>Pseudomonas</taxon>
    </lineage>
</organism>
<proteinExistence type="predicted"/>
<dbReference type="InterPro" id="IPR007540">
    <property type="entry name" value="Fimbrial_CS1-type"/>
</dbReference>
<evidence type="ECO:0000256" key="1">
    <source>
        <dbReference type="SAM" id="SignalP"/>
    </source>
</evidence>
<feature type="chain" id="PRO_5043975370" evidence="1">
    <location>
        <begin position="24"/>
        <end position="163"/>
    </location>
</feature>
<dbReference type="Pfam" id="PF04449">
    <property type="entry name" value="Fimbrial_CS1"/>
    <property type="match status" value="1"/>
</dbReference>
<gene>
    <name evidence="2" type="ORF">ABVN21_18380</name>
</gene>
<evidence type="ECO:0000313" key="2">
    <source>
        <dbReference type="EMBL" id="XCG72714.1"/>
    </source>
</evidence>
<dbReference type="AlphaFoldDB" id="A0AAU8DYU1"/>
<feature type="signal peptide" evidence="1">
    <location>
        <begin position="1"/>
        <end position="23"/>
    </location>
</feature>
<dbReference type="EMBL" id="CP159258">
    <property type="protein sequence ID" value="XCG72714.1"/>
    <property type="molecule type" value="Genomic_DNA"/>
</dbReference>
<reference evidence="2" key="1">
    <citation type="submission" date="2024-06" db="EMBL/GenBank/DDBJ databases">
        <title>The Caenorhabditis elegans bacterial microbiome influences microsporidia infection through nutrient limitation and inhibiting parasite invasion.</title>
        <authorList>
            <person name="Tamim El Jarkass H."/>
            <person name="Castelblanco S."/>
            <person name="Kaur M."/>
            <person name="Wan Y.C."/>
            <person name="Ellis A.E."/>
            <person name="Sheldon R.D."/>
            <person name="Lien E.C."/>
            <person name="Burton N.O."/>
            <person name="Wright G.D."/>
            <person name="Reinke A.W."/>
        </authorList>
    </citation>
    <scope>NUCLEOTIDE SEQUENCE</scope>
    <source>
        <strain evidence="2">MYb327</strain>
    </source>
</reference>
<keyword evidence="1" id="KW-0732">Signal</keyword>
<accession>A0AAU8DYU1</accession>
<dbReference type="Gene3D" id="2.60.40.2040">
    <property type="entry name" value="CFA/I fimbrial subunit E, pilin domain"/>
    <property type="match status" value="1"/>
</dbReference>
<protein>
    <submittedName>
        <fullName evidence="2">CS1 type fimbrial major subunit</fullName>
    </submittedName>
</protein>
<dbReference type="GO" id="GO:0009289">
    <property type="term" value="C:pilus"/>
    <property type="evidence" value="ECO:0007669"/>
    <property type="project" value="InterPro"/>
</dbReference>
<sequence>MFKKIAFSAPLAILALSSSFAFAVEESRSTINITAKVPSSVFHAQPVDPNFGKAETMDYDIPSGTLSSLRADYYVKHTDGAVGAYVEGGPQPLFNGADEIALTYTFNGIALTAVSKEVVTEAAAKPGIKAELSIVPATPAAGKNGVYTATPVVVFDAIPKVGP</sequence>
<name>A0AAU8DYU1_9PSED</name>